<organism evidence="2 3">
    <name type="scientific">Hymenobacter jeongseonensis</name>
    <dbReference type="NCBI Taxonomy" id="2791027"/>
    <lineage>
        <taxon>Bacteria</taxon>
        <taxon>Pseudomonadati</taxon>
        <taxon>Bacteroidota</taxon>
        <taxon>Cytophagia</taxon>
        <taxon>Cytophagales</taxon>
        <taxon>Hymenobacteraceae</taxon>
        <taxon>Hymenobacter</taxon>
    </lineage>
</organism>
<reference evidence="2 3" key="1">
    <citation type="submission" date="2020-11" db="EMBL/GenBank/DDBJ databases">
        <authorList>
            <person name="Kim M.K."/>
        </authorList>
    </citation>
    <scope>NUCLEOTIDE SEQUENCE [LARGE SCALE GENOMIC DNA]</scope>
    <source>
        <strain evidence="2 3">BT683</strain>
    </source>
</reference>
<name>A0ABS0ID05_9BACT</name>
<dbReference type="Proteomes" id="UP000597617">
    <property type="component" value="Unassembled WGS sequence"/>
</dbReference>
<gene>
    <name evidence="2" type="ORF">I2I05_00445</name>
</gene>
<evidence type="ECO:0008006" key="4">
    <source>
        <dbReference type="Google" id="ProtNLM"/>
    </source>
</evidence>
<proteinExistence type="predicted"/>
<sequence>MFTKGLLLLAMVMISGASTGQARPRPRAVSVAAADARGEKATPSFAVQVREAHRISGYLTDALVLTSAQMHAVEDCTIAECEALALAVTPADAAQARQQYLLALGRTLAPSQLDAYVAIREQLAGTLMPLDGMGLASR</sequence>
<evidence type="ECO:0000313" key="2">
    <source>
        <dbReference type="EMBL" id="MBF9235853.1"/>
    </source>
</evidence>
<dbReference type="EMBL" id="JADQDQ010000001">
    <property type="protein sequence ID" value="MBF9235853.1"/>
    <property type="molecule type" value="Genomic_DNA"/>
</dbReference>
<dbReference type="RefSeq" id="WP_196280252.1">
    <property type="nucleotide sequence ID" value="NZ_JADQDQ010000001.1"/>
</dbReference>
<evidence type="ECO:0000313" key="3">
    <source>
        <dbReference type="Proteomes" id="UP000597617"/>
    </source>
</evidence>
<accession>A0ABS0ID05</accession>
<keyword evidence="3" id="KW-1185">Reference proteome</keyword>
<comment type="caution">
    <text evidence="2">The sequence shown here is derived from an EMBL/GenBank/DDBJ whole genome shotgun (WGS) entry which is preliminary data.</text>
</comment>
<feature type="chain" id="PRO_5046463047" description="DUF4168 domain-containing protein" evidence="1">
    <location>
        <begin position="23"/>
        <end position="138"/>
    </location>
</feature>
<evidence type="ECO:0000256" key="1">
    <source>
        <dbReference type="SAM" id="SignalP"/>
    </source>
</evidence>
<feature type="signal peptide" evidence="1">
    <location>
        <begin position="1"/>
        <end position="22"/>
    </location>
</feature>
<keyword evidence="1" id="KW-0732">Signal</keyword>
<protein>
    <recommendedName>
        <fullName evidence="4">DUF4168 domain-containing protein</fullName>
    </recommendedName>
</protein>